<dbReference type="Proteomes" id="UP000375690">
    <property type="component" value="Unassembled WGS sequence"/>
</dbReference>
<evidence type="ECO:0000313" key="1">
    <source>
        <dbReference type="EMBL" id="KAA4661337.1"/>
    </source>
</evidence>
<dbReference type="PROSITE" id="PS51257">
    <property type="entry name" value="PROKAR_LIPOPROTEIN"/>
    <property type="match status" value="1"/>
</dbReference>
<proteinExistence type="predicted"/>
<dbReference type="Pfam" id="PF16141">
    <property type="entry name" value="GH18_BT1044-like"/>
    <property type="match status" value="1"/>
</dbReference>
<sequence>MKKLLTYIIVFVIVGTGIISCNTDIEALDIVVPDKMSKEYWENLRAYKARNDHEVFFGWFGGWTANSADMINYLRSVPDSVDIISIWGAYQNLSPAQMEDLRYVQDVKGTRVTYTIFAHKIPDEFMSGENHEIATPEGIEEYAKSLVDTMYKYGYQGIDLDYEPGYQEFPGVPFSGPLVGPSYMWPDYMDNMEMFVKALGKYIGPKSGTRNLLIIDGVPYHLKQGLAEYFNYGVVQSYNSRGYQDLQGRFDNAAKNGWKPEQYIFAETFEGGKYASGGVDHSLREGGSVPSLEGMARFLPMYEGKLATRKGGCGTYHMENDYRSNPNYKWTRNAIRIMNEH</sequence>
<evidence type="ECO:0000313" key="4">
    <source>
        <dbReference type="Proteomes" id="UP000435985"/>
    </source>
</evidence>
<accession>A0A139KS70</accession>
<keyword evidence="1" id="KW-0326">Glycosidase</keyword>
<gene>
    <name evidence="2" type="ORF">F3B53_14850</name>
    <name evidence="1" type="ORF">F3B98_23415</name>
</gene>
<dbReference type="RefSeq" id="WP_004310016.1">
    <property type="nucleotide sequence ID" value="NZ_CAXTIO010000006.1"/>
</dbReference>
<evidence type="ECO:0000313" key="2">
    <source>
        <dbReference type="EMBL" id="KAB1325346.1"/>
    </source>
</evidence>
<reference evidence="3 4" key="1">
    <citation type="journal article" date="2019" name="Nat. Med.">
        <title>A library of human gut bacterial isolates paired with longitudinal multiomics data enables mechanistic microbiome research.</title>
        <authorList>
            <person name="Poyet M."/>
            <person name="Groussin M."/>
            <person name="Gibbons S.M."/>
            <person name="Avila-Pacheco J."/>
            <person name="Jiang X."/>
            <person name="Kearney S.M."/>
            <person name="Perrotta A.R."/>
            <person name="Berdy B."/>
            <person name="Zhao S."/>
            <person name="Lieberman T.D."/>
            <person name="Swanson P.K."/>
            <person name="Smith M."/>
            <person name="Roesemann S."/>
            <person name="Alexander J.E."/>
            <person name="Rich S.A."/>
            <person name="Livny J."/>
            <person name="Vlamakis H."/>
            <person name="Clish C."/>
            <person name="Bullock K."/>
            <person name="Deik A."/>
            <person name="Scott J."/>
            <person name="Pierce K.A."/>
            <person name="Xavier R.J."/>
            <person name="Alm E.J."/>
        </authorList>
    </citation>
    <scope>NUCLEOTIDE SEQUENCE [LARGE SCALE GENOMIC DNA]</scope>
    <source>
        <strain evidence="1 4">BIOML-A14</strain>
        <strain evidence="2 3">BIOML-A2</strain>
    </source>
</reference>
<dbReference type="Gene3D" id="3.20.20.80">
    <property type="entry name" value="Glycosidases"/>
    <property type="match status" value="1"/>
</dbReference>
<dbReference type="EMBL" id="VWFO01000044">
    <property type="protein sequence ID" value="KAA4661337.1"/>
    <property type="molecule type" value="Genomic_DNA"/>
</dbReference>
<organism evidence="1 4">
    <name type="scientific">Bacteroides ovatus</name>
    <dbReference type="NCBI Taxonomy" id="28116"/>
    <lineage>
        <taxon>Bacteria</taxon>
        <taxon>Pseudomonadati</taxon>
        <taxon>Bacteroidota</taxon>
        <taxon>Bacteroidia</taxon>
        <taxon>Bacteroidales</taxon>
        <taxon>Bacteroidaceae</taxon>
        <taxon>Bacteroides</taxon>
    </lineage>
</organism>
<dbReference type="InterPro" id="IPR032320">
    <property type="entry name" value="GH18_BT1044-like"/>
</dbReference>
<dbReference type="SUPFAM" id="SSF51445">
    <property type="entry name" value="(Trans)glycosidases"/>
    <property type="match status" value="1"/>
</dbReference>
<dbReference type="InterPro" id="IPR017853">
    <property type="entry name" value="GH"/>
</dbReference>
<keyword evidence="1" id="KW-0378">Hydrolase</keyword>
<dbReference type="Proteomes" id="UP000435985">
    <property type="component" value="Unassembled WGS sequence"/>
</dbReference>
<evidence type="ECO:0000313" key="3">
    <source>
        <dbReference type="Proteomes" id="UP000375690"/>
    </source>
</evidence>
<protein>
    <submittedName>
        <fullName evidence="1">Endoglycosidase</fullName>
    </submittedName>
</protein>
<comment type="caution">
    <text evidence="1">The sequence shown here is derived from an EMBL/GenBank/DDBJ whole genome shotgun (WGS) entry which is preliminary data.</text>
</comment>
<dbReference type="GO" id="GO:0016798">
    <property type="term" value="F:hydrolase activity, acting on glycosyl bonds"/>
    <property type="evidence" value="ECO:0007669"/>
    <property type="project" value="UniProtKB-KW"/>
</dbReference>
<dbReference type="EMBL" id="VWFC01000017">
    <property type="protein sequence ID" value="KAB1325346.1"/>
    <property type="molecule type" value="Genomic_DNA"/>
</dbReference>
<name>A0A139KS70_BACOV</name>
<dbReference type="AlphaFoldDB" id="A0A139KS70"/>